<evidence type="ECO:0000256" key="1">
    <source>
        <dbReference type="SAM" id="MobiDB-lite"/>
    </source>
</evidence>
<dbReference type="EMBL" id="CP021425">
    <property type="protein sequence ID" value="ARU58413.1"/>
    <property type="molecule type" value="Genomic_DNA"/>
</dbReference>
<dbReference type="AlphaFoldDB" id="A0A1Y0IG88"/>
<protein>
    <submittedName>
        <fullName evidence="2">Uncharacterized protein</fullName>
    </submittedName>
</protein>
<organism evidence="2 3">
    <name type="scientific">Oleiphilus messinensis</name>
    <dbReference type="NCBI Taxonomy" id="141451"/>
    <lineage>
        <taxon>Bacteria</taxon>
        <taxon>Pseudomonadati</taxon>
        <taxon>Pseudomonadota</taxon>
        <taxon>Gammaproteobacteria</taxon>
        <taxon>Oceanospirillales</taxon>
        <taxon>Oleiphilaceae</taxon>
        <taxon>Oleiphilus</taxon>
    </lineage>
</organism>
<dbReference type="KEGG" id="ome:OLMES_4417"/>
<accession>A0A1Y0IG88</accession>
<proteinExistence type="predicted"/>
<dbReference type="RefSeq" id="WP_087463195.1">
    <property type="nucleotide sequence ID" value="NZ_CP021425.1"/>
</dbReference>
<feature type="region of interest" description="Disordered" evidence="1">
    <location>
        <begin position="20"/>
        <end position="48"/>
    </location>
</feature>
<evidence type="ECO:0000313" key="3">
    <source>
        <dbReference type="Proteomes" id="UP000196027"/>
    </source>
</evidence>
<dbReference type="Proteomes" id="UP000196027">
    <property type="component" value="Chromosome"/>
</dbReference>
<name>A0A1Y0IG88_9GAMM</name>
<gene>
    <name evidence="2" type="ORF">OLMES_4417</name>
</gene>
<sequence>MPIDIGYSNTISLIQRPELNTRDGRELTTEKRPINDRDENRRQGERVIIDQEAIDKKVEARSEAQSITLQRFRDPEELPRRTQDALNQYQSTLQASSEFDENGGELVGVDIFV</sequence>
<evidence type="ECO:0000313" key="2">
    <source>
        <dbReference type="EMBL" id="ARU58413.1"/>
    </source>
</evidence>
<reference evidence="2 3" key="1">
    <citation type="submission" date="2017-05" db="EMBL/GenBank/DDBJ databases">
        <title>Genomic insights into alkan degradation activity of Oleiphilus messinensis.</title>
        <authorList>
            <person name="Kozyavkin S.A."/>
            <person name="Slesarev A.I."/>
            <person name="Golyshin P.N."/>
            <person name="Korzhenkov A."/>
            <person name="Golyshina O.N."/>
            <person name="Toshchakov S.V."/>
        </authorList>
    </citation>
    <scope>NUCLEOTIDE SEQUENCE [LARGE SCALE GENOMIC DNA]</scope>
    <source>
        <strain evidence="2 3">ME102</strain>
    </source>
</reference>
<keyword evidence="3" id="KW-1185">Reference proteome</keyword>